<gene>
    <name evidence="2" type="primary">ybbH_3</name>
    <name evidence="2" type="ORF">NCTC13443_04784</name>
</gene>
<dbReference type="Pfam" id="PF01418">
    <property type="entry name" value="HTH_6"/>
    <property type="match status" value="1"/>
</dbReference>
<dbReference type="PANTHER" id="PTHR30514">
    <property type="entry name" value="GLUCOKINASE"/>
    <property type="match status" value="1"/>
</dbReference>
<proteinExistence type="predicted"/>
<organism evidence="2 3">
    <name type="scientific">Klebsiella pneumoniae</name>
    <dbReference type="NCBI Taxonomy" id="573"/>
    <lineage>
        <taxon>Bacteria</taxon>
        <taxon>Pseudomonadati</taxon>
        <taxon>Pseudomonadota</taxon>
        <taxon>Gammaproteobacteria</taxon>
        <taxon>Enterobacterales</taxon>
        <taxon>Enterobacteriaceae</taxon>
        <taxon>Klebsiella/Raoultella group</taxon>
        <taxon>Klebsiella</taxon>
        <taxon>Klebsiella pneumoniae complex</taxon>
    </lineage>
</organism>
<dbReference type="AlphaFoldDB" id="A0A377V8Y8"/>
<feature type="domain" description="HTH rpiR-type" evidence="1">
    <location>
        <begin position="7"/>
        <end position="83"/>
    </location>
</feature>
<dbReference type="InterPro" id="IPR009057">
    <property type="entry name" value="Homeodomain-like_sf"/>
</dbReference>
<sequence length="111" mass="12523">MSALLLMNMLEKIQSRLEHLSKSERKVAEVILATPEQAIHSSIAALALEAGVSEPTVNRFCRSLETRGFPDFKLHLARALRTARSMLTGMSMKTTALSHTREKYSNRPWRV</sequence>
<dbReference type="PANTHER" id="PTHR30514:SF1">
    <property type="entry name" value="HTH-TYPE TRANSCRIPTIONAL REGULATOR HEXR-RELATED"/>
    <property type="match status" value="1"/>
</dbReference>
<evidence type="ECO:0000259" key="1">
    <source>
        <dbReference type="PROSITE" id="PS51071"/>
    </source>
</evidence>
<protein>
    <submittedName>
        <fullName evidence="2">Phosphogluconate repressor HexR, RpiR family</fullName>
    </submittedName>
</protein>
<dbReference type="SUPFAM" id="SSF46689">
    <property type="entry name" value="Homeodomain-like"/>
    <property type="match status" value="1"/>
</dbReference>
<dbReference type="GO" id="GO:0003700">
    <property type="term" value="F:DNA-binding transcription factor activity"/>
    <property type="evidence" value="ECO:0007669"/>
    <property type="project" value="InterPro"/>
</dbReference>
<evidence type="ECO:0000313" key="3">
    <source>
        <dbReference type="Proteomes" id="UP000255518"/>
    </source>
</evidence>
<accession>A0A377V8Y8</accession>
<dbReference type="InterPro" id="IPR047640">
    <property type="entry name" value="RpiR-like"/>
</dbReference>
<dbReference type="FunFam" id="1.10.10.10:FF:000060">
    <property type="entry name" value="DNA-binding transcriptional regulator HexR"/>
    <property type="match status" value="1"/>
</dbReference>
<dbReference type="Proteomes" id="UP000255518">
    <property type="component" value="Unassembled WGS sequence"/>
</dbReference>
<dbReference type="GO" id="GO:0097367">
    <property type="term" value="F:carbohydrate derivative binding"/>
    <property type="evidence" value="ECO:0007669"/>
    <property type="project" value="InterPro"/>
</dbReference>
<dbReference type="InterPro" id="IPR000281">
    <property type="entry name" value="HTH_RpiR"/>
</dbReference>
<evidence type="ECO:0000313" key="2">
    <source>
        <dbReference type="EMBL" id="STT04669.1"/>
    </source>
</evidence>
<dbReference type="PROSITE" id="PS51071">
    <property type="entry name" value="HTH_RPIR"/>
    <property type="match status" value="1"/>
</dbReference>
<dbReference type="Gene3D" id="1.10.10.10">
    <property type="entry name" value="Winged helix-like DNA-binding domain superfamily/Winged helix DNA-binding domain"/>
    <property type="match status" value="1"/>
</dbReference>
<dbReference type="GO" id="GO:0003677">
    <property type="term" value="F:DNA binding"/>
    <property type="evidence" value="ECO:0007669"/>
    <property type="project" value="InterPro"/>
</dbReference>
<dbReference type="EMBL" id="UGKT01000001">
    <property type="protein sequence ID" value="STT04669.1"/>
    <property type="molecule type" value="Genomic_DNA"/>
</dbReference>
<dbReference type="InterPro" id="IPR036388">
    <property type="entry name" value="WH-like_DNA-bd_sf"/>
</dbReference>
<name>A0A377V8Y8_KLEPN</name>
<reference evidence="2 3" key="1">
    <citation type="submission" date="2018-06" db="EMBL/GenBank/DDBJ databases">
        <authorList>
            <consortium name="Pathogen Informatics"/>
            <person name="Doyle S."/>
        </authorList>
    </citation>
    <scope>NUCLEOTIDE SEQUENCE [LARGE SCALE GENOMIC DNA]</scope>
    <source>
        <strain evidence="2 3">NCTC13443</strain>
    </source>
</reference>